<dbReference type="OrthoDB" id="4559178at2"/>
<dbReference type="AlphaFoldDB" id="A0A285LPV2"/>
<dbReference type="EMBL" id="OBEG01000003">
    <property type="protein sequence ID" value="SNY86938.1"/>
    <property type="molecule type" value="Genomic_DNA"/>
</dbReference>
<protein>
    <submittedName>
        <fullName evidence="1">Uncharacterized protein</fullName>
    </submittedName>
</protein>
<name>A0A285LPV2_9NOCA</name>
<proteinExistence type="predicted"/>
<keyword evidence="2" id="KW-1185">Reference proteome</keyword>
<gene>
    <name evidence="1" type="ORF">SAMN04244553_3865</name>
</gene>
<dbReference type="STRING" id="1379680.GCA_001612615_03200"/>
<accession>A0A285LPV2</accession>
<dbReference type="Proteomes" id="UP000219565">
    <property type="component" value="Unassembled WGS sequence"/>
</dbReference>
<evidence type="ECO:0000313" key="1">
    <source>
        <dbReference type="EMBL" id="SNY86938.1"/>
    </source>
</evidence>
<sequence length="68" mass="7050">MKAVVGPADRVIAVGAGPAPRSTGKRRGKSTAALTERRLILGAALPTRRGVRVPRACSAPRDTESAED</sequence>
<dbReference type="RefSeq" id="WP_143861479.1">
    <property type="nucleotide sequence ID" value="NZ_JAMTCU010000007.1"/>
</dbReference>
<reference evidence="1 2" key="1">
    <citation type="submission" date="2017-09" db="EMBL/GenBank/DDBJ databases">
        <authorList>
            <person name="Ehlers B."/>
            <person name="Leendertz F.H."/>
        </authorList>
    </citation>
    <scope>NUCLEOTIDE SEQUENCE [LARGE SCALE GENOMIC DNA]</scope>
    <source>
        <strain evidence="1 2">DSM 45537</strain>
    </source>
</reference>
<evidence type="ECO:0000313" key="2">
    <source>
        <dbReference type="Proteomes" id="UP000219565"/>
    </source>
</evidence>
<organism evidence="1 2">
    <name type="scientific">Nocardia amikacinitolerans</name>
    <dbReference type="NCBI Taxonomy" id="756689"/>
    <lineage>
        <taxon>Bacteria</taxon>
        <taxon>Bacillati</taxon>
        <taxon>Actinomycetota</taxon>
        <taxon>Actinomycetes</taxon>
        <taxon>Mycobacteriales</taxon>
        <taxon>Nocardiaceae</taxon>
        <taxon>Nocardia</taxon>
    </lineage>
</organism>